<dbReference type="InterPro" id="IPR036921">
    <property type="entry name" value="PurM-like_N_sf"/>
</dbReference>
<organism evidence="5 6">
    <name type="scientific">Holospora curviuscula</name>
    <dbReference type="NCBI Taxonomy" id="1082868"/>
    <lineage>
        <taxon>Bacteria</taxon>
        <taxon>Pseudomonadati</taxon>
        <taxon>Pseudomonadota</taxon>
        <taxon>Alphaproteobacteria</taxon>
        <taxon>Holosporales</taxon>
        <taxon>Holosporaceae</taxon>
        <taxon>Holospora</taxon>
    </lineage>
</organism>
<dbReference type="Proteomes" id="UP000239425">
    <property type="component" value="Unassembled WGS sequence"/>
</dbReference>
<dbReference type="Gene3D" id="3.30.1330.10">
    <property type="entry name" value="PurM-like, N-terminal domain"/>
    <property type="match status" value="1"/>
</dbReference>
<dbReference type="SUPFAM" id="SSF56042">
    <property type="entry name" value="PurM C-terminal domain-like"/>
    <property type="match status" value="1"/>
</dbReference>
<comment type="similarity">
    <text evidence="2">Belongs to the thiamine-monophosphate kinase family.</text>
</comment>
<comment type="pathway">
    <text evidence="2">Cofactor biosynthesis; thiamine diphosphate biosynthesis; thiamine diphosphate from thiamine phosphate: step 1/1.</text>
</comment>
<feature type="binding site" evidence="2">
    <location>
        <position position="69"/>
    </location>
    <ligand>
        <name>Mg(2+)</name>
        <dbReference type="ChEBI" id="CHEBI:18420"/>
        <label>3</label>
    </ligand>
</feature>
<keyword evidence="2" id="KW-0460">Magnesium</keyword>
<dbReference type="InterPro" id="IPR010918">
    <property type="entry name" value="PurM-like_C_dom"/>
</dbReference>
<feature type="binding site" evidence="2">
    <location>
        <position position="306"/>
    </location>
    <ligand>
        <name>substrate</name>
    </ligand>
</feature>
<feature type="domain" description="PurM-like N-terminal" evidence="3">
    <location>
        <begin position="20"/>
        <end position="133"/>
    </location>
</feature>
<feature type="binding site" evidence="2">
    <location>
        <position position="116"/>
    </location>
    <ligand>
        <name>Mg(2+)</name>
        <dbReference type="ChEBI" id="CHEBI:18420"/>
        <label>1</label>
    </ligand>
</feature>
<keyword evidence="6" id="KW-1185">Reference proteome</keyword>
<keyword evidence="2" id="KW-0547">Nucleotide-binding</keyword>
<sequence>MISEDKIIQDLKTASRGFIGDDAAILPHVNPGNRYVISKDVFIEDVHFRTSYFTSADLAHKALHVNLSDIAAMGAEPLYILCGISIPSNEQDYAIRFLDSLTAICQNIGVTLIGGDTTASLDRLFVSITALGQAPEANIKYRNASKVGDLICVIGNLGFAHLGFLGLEQSLTTSTKYINSFLRPQAKIKEGIWLGNQPVVSSMMDISDGLYIDLKRLASSSKKHAVIDMDWLQSHLTPEVSLHIALEGGEDYGLLVTVHQDSLEELSYRFTESFGYNLKIIGHITNGEGVSFTEDNKPAEIIVNHFAHFGERL</sequence>
<dbReference type="GO" id="GO:0005524">
    <property type="term" value="F:ATP binding"/>
    <property type="evidence" value="ECO:0007669"/>
    <property type="project" value="UniProtKB-UniRule"/>
</dbReference>
<keyword evidence="2" id="KW-0808">Transferase</keyword>
<dbReference type="Pfam" id="PF02769">
    <property type="entry name" value="AIRS_C"/>
    <property type="match status" value="1"/>
</dbReference>
<dbReference type="RefSeq" id="WP_104206462.1">
    <property type="nucleotide sequence ID" value="NZ_PHHC01000065.1"/>
</dbReference>
<feature type="binding site" evidence="2">
    <location>
        <position position="69"/>
    </location>
    <ligand>
        <name>Mg(2+)</name>
        <dbReference type="ChEBI" id="CHEBI:18420"/>
        <label>2</label>
    </ligand>
</feature>
<name>A0A2S5RDH6_9PROT</name>
<dbReference type="GO" id="GO:0009229">
    <property type="term" value="P:thiamine diphosphate biosynthetic process"/>
    <property type="evidence" value="ECO:0007669"/>
    <property type="project" value="UniProtKB-UniRule"/>
</dbReference>
<keyword evidence="1 2" id="KW-0784">Thiamine biosynthesis</keyword>
<dbReference type="PANTHER" id="PTHR30270:SF0">
    <property type="entry name" value="THIAMINE-MONOPHOSPHATE KINASE"/>
    <property type="match status" value="1"/>
</dbReference>
<feature type="binding site" evidence="2">
    <location>
        <position position="40"/>
    </location>
    <ligand>
        <name>Mg(2+)</name>
        <dbReference type="ChEBI" id="CHEBI:18420"/>
        <label>2</label>
    </ligand>
</feature>
<evidence type="ECO:0000313" key="5">
    <source>
        <dbReference type="EMBL" id="PPE05357.1"/>
    </source>
</evidence>
<reference evidence="5 6" key="1">
    <citation type="submission" date="2017-11" db="EMBL/GenBank/DDBJ databases">
        <title>Comparative genomic analysis of Holospora spp., intranuclear symbionts of paramecia.</title>
        <authorList>
            <person name="Garushyants S.K."/>
            <person name="Beliavskaya A."/>
            <person name="Malko D.B."/>
            <person name="Logacheva M.D."/>
            <person name="Rautian M.S."/>
            <person name="Gelfand M.S."/>
        </authorList>
    </citation>
    <scope>NUCLEOTIDE SEQUENCE [LARGE SCALE GENOMIC DNA]</scope>
    <source>
        <strain evidence="6">02AZ16</strain>
    </source>
</reference>
<dbReference type="EMBL" id="PHHC01000065">
    <property type="protein sequence ID" value="PPE05357.1"/>
    <property type="molecule type" value="Genomic_DNA"/>
</dbReference>
<feature type="binding site" evidence="2">
    <location>
        <begin position="115"/>
        <end position="116"/>
    </location>
    <ligand>
        <name>ATP</name>
        <dbReference type="ChEBI" id="CHEBI:30616"/>
    </ligand>
</feature>
<dbReference type="Gene3D" id="3.90.650.10">
    <property type="entry name" value="PurM-like C-terminal domain"/>
    <property type="match status" value="1"/>
</dbReference>
<keyword evidence="2" id="KW-0067">ATP-binding</keyword>
<dbReference type="Pfam" id="PF00586">
    <property type="entry name" value="AIRS"/>
    <property type="match status" value="1"/>
</dbReference>
<feature type="binding site" evidence="2">
    <location>
        <position position="142"/>
    </location>
    <ligand>
        <name>ATP</name>
        <dbReference type="ChEBI" id="CHEBI:30616"/>
    </ligand>
</feature>
<comment type="function">
    <text evidence="2">Catalyzes the ATP-dependent phosphorylation of thiamine-monophosphate (TMP) to form thiamine-pyrophosphate (TPP), the active form of vitamin B1.</text>
</comment>
<dbReference type="SUPFAM" id="SSF55326">
    <property type="entry name" value="PurM N-terminal domain-like"/>
    <property type="match status" value="1"/>
</dbReference>
<dbReference type="InterPro" id="IPR016188">
    <property type="entry name" value="PurM-like_N"/>
</dbReference>
<comment type="catalytic activity">
    <reaction evidence="2">
        <text>thiamine phosphate + ATP = thiamine diphosphate + ADP</text>
        <dbReference type="Rhea" id="RHEA:15913"/>
        <dbReference type="ChEBI" id="CHEBI:30616"/>
        <dbReference type="ChEBI" id="CHEBI:37575"/>
        <dbReference type="ChEBI" id="CHEBI:58937"/>
        <dbReference type="ChEBI" id="CHEBI:456216"/>
        <dbReference type="EC" id="2.7.4.16"/>
    </reaction>
</comment>
<keyword evidence="2 5" id="KW-0418">Kinase</keyword>
<feature type="binding site" evidence="2">
    <location>
        <position position="205"/>
    </location>
    <ligand>
        <name>Mg(2+)</name>
        <dbReference type="ChEBI" id="CHEBI:18420"/>
        <label>3</label>
    </ligand>
</feature>
<feature type="binding site" evidence="2">
    <location>
        <position position="40"/>
    </location>
    <ligand>
        <name>Mg(2+)</name>
        <dbReference type="ChEBI" id="CHEBI:18420"/>
        <label>1</label>
    </ligand>
</feature>
<dbReference type="EC" id="2.7.4.16" evidence="2"/>
<evidence type="ECO:0000256" key="2">
    <source>
        <dbReference type="HAMAP-Rule" id="MF_02128"/>
    </source>
</evidence>
<protein>
    <recommendedName>
        <fullName evidence="2">Thiamine-monophosphate kinase</fullName>
        <shortName evidence="2">TMP kinase</shortName>
        <shortName evidence="2">Thiamine-phosphate kinase</shortName>
        <ecNumber evidence="2">2.7.4.16</ecNumber>
    </recommendedName>
</protein>
<feature type="domain" description="PurM-like C-terminal" evidence="4">
    <location>
        <begin position="146"/>
        <end position="292"/>
    </location>
</feature>
<dbReference type="GO" id="GO:0009228">
    <property type="term" value="P:thiamine biosynthetic process"/>
    <property type="evidence" value="ECO:0007669"/>
    <property type="project" value="UniProtKB-KW"/>
</dbReference>
<feature type="binding site" evidence="2">
    <location>
        <position position="208"/>
    </location>
    <ligand>
        <name>Mg(2+)</name>
        <dbReference type="ChEBI" id="CHEBI:18420"/>
        <label>5</label>
    </ligand>
</feature>
<dbReference type="CDD" id="cd02194">
    <property type="entry name" value="ThiL"/>
    <property type="match status" value="1"/>
</dbReference>
<dbReference type="GO" id="GO:0000287">
    <property type="term" value="F:magnesium ion binding"/>
    <property type="evidence" value="ECO:0007669"/>
    <property type="project" value="UniProtKB-UniRule"/>
</dbReference>
<feature type="binding site" evidence="2">
    <location>
        <position position="250"/>
    </location>
    <ligand>
        <name>substrate</name>
    </ligand>
</feature>
<proteinExistence type="inferred from homology"/>
<dbReference type="GO" id="GO:0009030">
    <property type="term" value="F:thiamine-phosphate kinase activity"/>
    <property type="evidence" value="ECO:0007669"/>
    <property type="project" value="UniProtKB-UniRule"/>
</dbReference>
<dbReference type="UniPathway" id="UPA00060">
    <property type="reaction ID" value="UER00142"/>
</dbReference>
<dbReference type="PANTHER" id="PTHR30270">
    <property type="entry name" value="THIAMINE-MONOPHOSPHATE KINASE"/>
    <property type="match status" value="1"/>
</dbReference>
<keyword evidence="2" id="KW-0479">Metal-binding</keyword>
<feature type="binding site" evidence="2">
    <location>
        <position position="22"/>
    </location>
    <ligand>
        <name>Mg(2+)</name>
        <dbReference type="ChEBI" id="CHEBI:18420"/>
        <label>4</label>
    </ligand>
</feature>
<feature type="binding site" evidence="2">
    <location>
        <position position="207"/>
    </location>
    <ligand>
        <name>ATP</name>
        <dbReference type="ChEBI" id="CHEBI:30616"/>
    </ligand>
</feature>
<comment type="caution">
    <text evidence="5">The sequence shown here is derived from an EMBL/GenBank/DDBJ whole genome shotgun (WGS) entry which is preliminary data.</text>
</comment>
<gene>
    <name evidence="2" type="primary">thiL</name>
    <name evidence="5" type="ORF">HCUR_00316</name>
</gene>
<feature type="binding site" evidence="2">
    <location>
        <position position="22"/>
    </location>
    <ligand>
        <name>Mg(2+)</name>
        <dbReference type="ChEBI" id="CHEBI:18420"/>
        <label>3</label>
    </ligand>
</feature>
<feature type="binding site" evidence="2">
    <location>
        <position position="69"/>
    </location>
    <ligand>
        <name>Mg(2+)</name>
        <dbReference type="ChEBI" id="CHEBI:18420"/>
        <label>4</label>
    </ligand>
</feature>
<dbReference type="NCBIfam" id="TIGR01379">
    <property type="entry name" value="thiL"/>
    <property type="match status" value="1"/>
</dbReference>
<dbReference type="HAMAP" id="MF_02128">
    <property type="entry name" value="TMP_kinase"/>
    <property type="match status" value="1"/>
</dbReference>
<dbReference type="PIRSF" id="PIRSF005303">
    <property type="entry name" value="Thiam_monoph_kin"/>
    <property type="match status" value="1"/>
</dbReference>
<evidence type="ECO:0000313" key="6">
    <source>
        <dbReference type="Proteomes" id="UP000239425"/>
    </source>
</evidence>
<comment type="miscellaneous">
    <text evidence="2">Reaction mechanism of ThiL seems to utilize a direct, inline transfer of the gamma-phosphate of ATP to TMP rather than a phosphorylated enzyme intermediate.</text>
</comment>
<feature type="binding site" evidence="2">
    <location>
        <position position="38"/>
    </location>
    <ligand>
        <name>Mg(2+)</name>
        <dbReference type="ChEBI" id="CHEBI:18420"/>
        <label>4</label>
    </ligand>
</feature>
<accession>A0A2S5RDH6</accession>
<comment type="caution">
    <text evidence="2">Lacks conserved residue(s) required for the propagation of feature annotation.</text>
</comment>
<dbReference type="AlphaFoldDB" id="A0A2S5RDH6"/>
<evidence type="ECO:0000256" key="1">
    <source>
        <dbReference type="ARBA" id="ARBA00022977"/>
    </source>
</evidence>
<evidence type="ECO:0000259" key="4">
    <source>
        <dbReference type="Pfam" id="PF02769"/>
    </source>
</evidence>
<evidence type="ECO:0000259" key="3">
    <source>
        <dbReference type="Pfam" id="PF00586"/>
    </source>
</evidence>
<dbReference type="InterPro" id="IPR006283">
    <property type="entry name" value="ThiL-like"/>
</dbReference>
<dbReference type="InterPro" id="IPR036676">
    <property type="entry name" value="PurM-like_C_sf"/>
</dbReference>
<feature type="binding site" evidence="2">
    <location>
        <position position="47"/>
    </location>
    <ligand>
        <name>substrate</name>
    </ligand>
</feature>
<dbReference type="OrthoDB" id="9802811at2"/>